<keyword evidence="4" id="KW-1185">Reference proteome</keyword>
<feature type="domain" description="GGDEF" evidence="2">
    <location>
        <begin position="369"/>
        <end position="503"/>
    </location>
</feature>
<dbReference type="PANTHER" id="PTHR46663:SF2">
    <property type="entry name" value="GGDEF DOMAIN-CONTAINING PROTEIN"/>
    <property type="match status" value="1"/>
</dbReference>
<organism evidence="3 4">
    <name type="scientific">Allokutzneria albata</name>
    <name type="common">Kibdelosporangium albatum</name>
    <dbReference type="NCBI Taxonomy" id="211114"/>
    <lineage>
        <taxon>Bacteria</taxon>
        <taxon>Bacillati</taxon>
        <taxon>Actinomycetota</taxon>
        <taxon>Actinomycetes</taxon>
        <taxon>Pseudonocardiales</taxon>
        <taxon>Pseudonocardiaceae</taxon>
        <taxon>Allokutzneria</taxon>
    </lineage>
</organism>
<dbReference type="InterPro" id="IPR052163">
    <property type="entry name" value="DGC-Regulatory_Protein"/>
</dbReference>
<dbReference type="Proteomes" id="UP000183376">
    <property type="component" value="Chromosome I"/>
</dbReference>
<feature type="transmembrane region" description="Helical" evidence="1">
    <location>
        <begin position="7"/>
        <end position="25"/>
    </location>
</feature>
<dbReference type="RefSeq" id="WP_052406844.1">
    <property type="nucleotide sequence ID" value="NZ_JOEF01000002.1"/>
</dbReference>
<dbReference type="STRING" id="211114.SAMN04489726_5453"/>
<dbReference type="InterPro" id="IPR043128">
    <property type="entry name" value="Rev_trsase/Diguanyl_cyclase"/>
</dbReference>
<feature type="transmembrane region" description="Helical" evidence="1">
    <location>
        <begin position="104"/>
        <end position="123"/>
    </location>
</feature>
<feature type="transmembrane region" description="Helical" evidence="1">
    <location>
        <begin position="275"/>
        <end position="297"/>
    </location>
</feature>
<evidence type="ECO:0000313" key="3">
    <source>
        <dbReference type="EMBL" id="SDN19678.1"/>
    </source>
</evidence>
<dbReference type="InterPro" id="IPR029787">
    <property type="entry name" value="Nucleotide_cyclase"/>
</dbReference>
<feature type="transmembrane region" description="Helical" evidence="1">
    <location>
        <begin position="303"/>
        <end position="322"/>
    </location>
</feature>
<dbReference type="Gene3D" id="3.30.70.270">
    <property type="match status" value="1"/>
</dbReference>
<dbReference type="SMART" id="SM00267">
    <property type="entry name" value="GGDEF"/>
    <property type="match status" value="1"/>
</dbReference>
<accession>A0A1G9ZEC1</accession>
<feature type="transmembrane region" description="Helical" evidence="1">
    <location>
        <begin position="168"/>
        <end position="190"/>
    </location>
</feature>
<evidence type="ECO:0000256" key="1">
    <source>
        <dbReference type="SAM" id="Phobius"/>
    </source>
</evidence>
<keyword evidence="1" id="KW-0472">Membrane</keyword>
<gene>
    <name evidence="3" type="ORF">SAMN04489726_5453</name>
</gene>
<keyword evidence="1" id="KW-0812">Transmembrane</keyword>
<sequence length="504" mass="54924">MRNLKTVVLVVLGTLVAVMVALHLSDLPPRESWRVSKLLQLGLALVAVAGFAITAVRASGVDRYWRVSMAVAAAIRLTFCVWYVSNDLSGGTLKPVFTLAPAPFAASTLFTLGAVLALIRYGGSPSCHVTPRDWRVFWLDALIITSSAVMLTWVTVLQPAFDASRPVVSPLILLTRPIEFIVLVVILIALSCKRQEARRTAMLLMCLGFFAQVSGSWAVGYLIPKGVPLETTRFLADIGFVTAEALYAITPWIAVRGGNSSAPRRPGLADHMLFIAPYLPVLVTLMFIGVATAVGVGMSPEEIYIALGVVAVILLRQFMTMVDNERLLRRLWDHQRTLRHQAYHDPLTGLANRAAFREELDRLLAHPGTEPAVLFVDLDDFKRVNDQYGHAVGDRVLCGIAARLREAVREPDLAARLGGDEFGVLLAEPGQRCDEVGAKLLAELSKPYRVDGVEHTVRASIGLASAADVRHAEDRADHLLRLADSAMYLAKNRGKGSMAVHTAT</sequence>
<name>A0A1G9ZEC1_ALLAB</name>
<dbReference type="PROSITE" id="PS50887">
    <property type="entry name" value="GGDEF"/>
    <property type="match status" value="1"/>
</dbReference>
<evidence type="ECO:0000259" key="2">
    <source>
        <dbReference type="PROSITE" id="PS50887"/>
    </source>
</evidence>
<dbReference type="SUPFAM" id="SSF55073">
    <property type="entry name" value="Nucleotide cyclase"/>
    <property type="match status" value="1"/>
</dbReference>
<feature type="transmembrane region" description="Helical" evidence="1">
    <location>
        <begin position="135"/>
        <end position="156"/>
    </location>
</feature>
<dbReference type="eggNOG" id="COG2199">
    <property type="taxonomic scope" value="Bacteria"/>
</dbReference>
<dbReference type="PANTHER" id="PTHR46663">
    <property type="entry name" value="DIGUANYLATE CYCLASE DGCT-RELATED"/>
    <property type="match status" value="1"/>
</dbReference>
<dbReference type="InterPro" id="IPR000160">
    <property type="entry name" value="GGDEF_dom"/>
</dbReference>
<feature type="transmembrane region" description="Helical" evidence="1">
    <location>
        <begin position="202"/>
        <end position="223"/>
    </location>
</feature>
<dbReference type="Pfam" id="PF00990">
    <property type="entry name" value="GGDEF"/>
    <property type="match status" value="1"/>
</dbReference>
<feature type="transmembrane region" description="Helical" evidence="1">
    <location>
        <begin position="64"/>
        <end position="84"/>
    </location>
</feature>
<dbReference type="EMBL" id="LT629701">
    <property type="protein sequence ID" value="SDN19678.1"/>
    <property type="molecule type" value="Genomic_DNA"/>
</dbReference>
<dbReference type="NCBIfam" id="TIGR00254">
    <property type="entry name" value="GGDEF"/>
    <property type="match status" value="1"/>
</dbReference>
<feature type="transmembrane region" description="Helical" evidence="1">
    <location>
        <begin position="37"/>
        <end position="57"/>
    </location>
</feature>
<dbReference type="CDD" id="cd01949">
    <property type="entry name" value="GGDEF"/>
    <property type="match status" value="1"/>
</dbReference>
<protein>
    <submittedName>
        <fullName evidence="3">Diguanylate cyclase (GGDEF) domain-containing protein</fullName>
    </submittedName>
</protein>
<keyword evidence="1" id="KW-1133">Transmembrane helix</keyword>
<proteinExistence type="predicted"/>
<dbReference type="AlphaFoldDB" id="A0A1G9ZEC1"/>
<dbReference type="OrthoDB" id="23692at2"/>
<reference evidence="3 4" key="1">
    <citation type="submission" date="2016-10" db="EMBL/GenBank/DDBJ databases">
        <authorList>
            <person name="de Groot N.N."/>
        </authorList>
    </citation>
    <scope>NUCLEOTIDE SEQUENCE [LARGE SCALE GENOMIC DNA]</scope>
    <source>
        <strain evidence="3 4">DSM 44149</strain>
    </source>
</reference>
<evidence type="ECO:0000313" key="4">
    <source>
        <dbReference type="Proteomes" id="UP000183376"/>
    </source>
</evidence>